<dbReference type="OrthoDB" id="8982700at2"/>
<protein>
    <recommendedName>
        <fullName evidence="4">Conjugal transfer mating pair stabilization protein TraN</fullName>
    </recommendedName>
</protein>
<feature type="chain" id="PRO_5008501651" description="Conjugal transfer mating pair stabilization protein TraN" evidence="1">
    <location>
        <begin position="22"/>
        <end position="428"/>
    </location>
</feature>
<dbReference type="AlphaFoldDB" id="A0A158GK91"/>
<reference evidence="2 3" key="1">
    <citation type="submission" date="2016-01" db="EMBL/GenBank/DDBJ databases">
        <authorList>
            <person name="Oliw E.H."/>
        </authorList>
    </citation>
    <scope>NUCLEOTIDE SEQUENCE [LARGE SCALE GENOMIC DNA]</scope>
    <source>
        <strain evidence="2">LMG 27134</strain>
    </source>
</reference>
<name>A0A158GK91_9BURK</name>
<feature type="signal peptide" evidence="1">
    <location>
        <begin position="1"/>
        <end position="21"/>
    </location>
</feature>
<dbReference type="Proteomes" id="UP000054683">
    <property type="component" value="Unassembled WGS sequence"/>
</dbReference>
<organism evidence="2 3">
    <name type="scientific">Caballeronia udeis</name>
    <dbReference type="NCBI Taxonomy" id="1232866"/>
    <lineage>
        <taxon>Bacteria</taxon>
        <taxon>Pseudomonadati</taxon>
        <taxon>Pseudomonadota</taxon>
        <taxon>Betaproteobacteria</taxon>
        <taxon>Burkholderiales</taxon>
        <taxon>Burkholderiaceae</taxon>
        <taxon>Caballeronia</taxon>
    </lineage>
</organism>
<evidence type="ECO:0000313" key="3">
    <source>
        <dbReference type="Proteomes" id="UP000054683"/>
    </source>
</evidence>
<evidence type="ECO:0008006" key="4">
    <source>
        <dbReference type="Google" id="ProtNLM"/>
    </source>
</evidence>
<proteinExistence type="predicted"/>
<gene>
    <name evidence="2" type="ORF">AWB69_02846</name>
</gene>
<accession>A0A158GK91</accession>
<sequence>MKRLLPLILALCAPAIFAQSAADVANGTSFAHSIAPTSPSQIVNPSGVSSAWSGSTTTPTTVPSGFAGFSNPNTSSSALTAAKSGSLTALGNQAQIDCASYTPGSDPYQNQYCAAVNFLNNQCMQPTTGEKSVLGKTGTVQGSSANCAGTYGAGQSQFGYGNQVTPSDPIFSGTQNLGNTAPNTLTQTCSTQTVVTTPAQYATNTCIVSTDEEDNTCSQYLNTTITNSINQALSTTSCPDGGTLQAGVCVHTINYNPTISCPAGYIQDNVNECIQYSQLAGTPYCPGGTTENHTNNGTMLCLAPQFSNGCPASYAGMPLEAIVFSLGGTCLGDYLPLQSCPAGYTWDGSACTQTNTVGVTYSCPSGGSLQGQTCVTTTTTSSTTTYSCPTGQTLNGTNCIQKTVTTSWTDTCGTYEKSAGVSLGVPQN</sequence>
<evidence type="ECO:0000256" key="1">
    <source>
        <dbReference type="SAM" id="SignalP"/>
    </source>
</evidence>
<dbReference type="RefSeq" id="WP_062085512.1">
    <property type="nucleotide sequence ID" value="NZ_FCOK02000015.1"/>
</dbReference>
<dbReference type="EMBL" id="FCOK02000015">
    <property type="protein sequence ID" value="SAL32538.1"/>
    <property type="molecule type" value="Genomic_DNA"/>
</dbReference>
<keyword evidence="1" id="KW-0732">Signal</keyword>
<evidence type="ECO:0000313" key="2">
    <source>
        <dbReference type="EMBL" id="SAL32538.1"/>
    </source>
</evidence>